<organism evidence="1 2">
    <name type="scientific">Pyrenophora tritici-repentis</name>
    <dbReference type="NCBI Taxonomy" id="45151"/>
    <lineage>
        <taxon>Eukaryota</taxon>
        <taxon>Fungi</taxon>
        <taxon>Dikarya</taxon>
        <taxon>Ascomycota</taxon>
        <taxon>Pezizomycotina</taxon>
        <taxon>Dothideomycetes</taxon>
        <taxon>Pleosporomycetidae</taxon>
        <taxon>Pleosporales</taxon>
        <taxon>Pleosporineae</taxon>
        <taxon>Pleosporaceae</taxon>
        <taxon>Pyrenophora</taxon>
    </lineage>
</organism>
<dbReference type="RefSeq" id="XP_065965645.1">
    <property type="nucleotide sequence ID" value="XM_066103443.1"/>
</dbReference>
<proteinExistence type="predicted"/>
<dbReference type="GeneID" id="90954201"/>
<evidence type="ECO:0000313" key="1">
    <source>
        <dbReference type="EMBL" id="KAF7577885.1"/>
    </source>
</evidence>
<dbReference type="OrthoDB" id="5985073at2759"/>
<comment type="caution">
    <text evidence="1">The sequence shown here is derived from an EMBL/GenBank/DDBJ whole genome shotgun (WGS) entry which is preliminary data.</text>
</comment>
<dbReference type="Proteomes" id="UP000245464">
    <property type="component" value="Chromosome 1"/>
</dbReference>
<evidence type="ECO:0000313" key="2">
    <source>
        <dbReference type="Proteomes" id="UP000245464"/>
    </source>
</evidence>
<dbReference type="AlphaFoldDB" id="A0A2W1HAG7"/>
<gene>
    <name evidence="1" type="ORF">PtrM4_021250</name>
</gene>
<reference evidence="1 2" key="1">
    <citation type="journal article" date="2018" name="BMC Genomics">
        <title>Comparative genomics of the wheat fungal pathogen Pyrenophora tritici-repentis reveals chromosomal variations and genome plasticity.</title>
        <authorList>
            <person name="Moolhuijzen P."/>
            <person name="See P.T."/>
            <person name="Hane J.K."/>
            <person name="Shi G."/>
            <person name="Liu Z."/>
            <person name="Oliver R.P."/>
            <person name="Moffat C.S."/>
        </authorList>
    </citation>
    <scope>NUCLEOTIDE SEQUENCE [LARGE SCALE GENOMIC DNA]</scope>
    <source>
        <strain evidence="1">M4</strain>
    </source>
</reference>
<protein>
    <submittedName>
        <fullName evidence="1">Uncharacterized protein</fullName>
    </submittedName>
</protein>
<accession>A0A2W1HAG7</accession>
<name>A0A2W1HAG7_9PLEO</name>
<dbReference type="EMBL" id="NQIK02000001">
    <property type="protein sequence ID" value="KAF7577885.1"/>
    <property type="molecule type" value="Genomic_DNA"/>
</dbReference>
<dbReference type="KEGG" id="ptrr:90954201"/>
<sequence length="459" mass="53308">MDNHSARERSKGIVNHIARYVASDSYHELSLLATLSRAWQEAIESITFRKLKVKSDELHTFQQFVTRRRRHHLADLKFEMMLPTYTKKQTQYWDTPTQKRSNNACFTLAIRELFKILKNWEDENVQRHMRLRLKKVFSPTPCLMQPMALTRITLTNPDSLPTLSRVRELDLQHPYPFPNMKLVSPTLISPQVAPWLLKLLPNTNRTVWNLVEFRDGSEKIAFAEAIKATQLQPRSELIMNLRTYQGISNLVLLPHDLLSAAIRTVSQNLTVMTLKFKFDATLFWPSNSKNSGTPYWPHLKELRVESTLYQLYVGSEFYRMESEDSDEHDYSGNQMLRVTEHPVLITLAKAVQNMPLLEYFYFLHRSEQLLGGAHTGLPGFGTFAILYHCPGPWNDYDHIEETKEEESFRRICCSCEHGNTWRPEEETVVTLRNAGEKKFGGKPIEGSRLIGRPRSILSE</sequence>